<keyword evidence="6 7" id="KW-0694">RNA-binding</keyword>
<evidence type="ECO:0000256" key="5">
    <source>
        <dbReference type="ARBA" id="ARBA00022801"/>
    </source>
</evidence>
<evidence type="ECO:0000313" key="9">
    <source>
        <dbReference type="EMBL" id="ROR83720.1"/>
    </source>
</evidence>
<comment type="function">
    <text evidence="1 7">RNaseP catalyzes the removal of the 5'-leader sequence from pre-tRNA to produce the mature 5'-terminus. It can also cleave other RNA substrates such as 4.5S RNA. The protein component plays an auxiliary but essential role in vivo by binding to the 5'-leader sequence and broadening the substrate specificity of the ribozyme.</text>
</comment>
<evidence type="ECO:0000256" key="3">
    <source>
        <dbReference type="ARBA" id="ARBA00022722"/>
    </source>
</evidence>
<dbReference type="PANTHER" id="PTHR33992">
    <property type="entry name" value="RIBONUCLEASE P PROTEIN COMPONENT"/>
    <property type="match status" value="1"/>
</dbReference>
<dbReference type="InterPro" id="IPR000100">
    <property type="entry name" value="RNase_P"/>
</dbReference>
<keyword evidence="10" id="KW-1185">Reference proteome</keyword>
<dbReference type="InterPro" id="IPR014721">
    <property type="entry name" value="Ribsml_uS5_D2-typ_fold_subgr"/>
</dbReference>
<keyword evidence="2 7" id="KW-0819">tRNA processing</keyword>
<reference evidence="9 10" key="1">
    <citation type="submission" date="2018-11" db="EMBL/GenBank/DDBJ databases">
        <title>Sequencing the genomes of 1000 actinobacteria strains.</title>
        <authorList>
            <person name="Klenk H.-P."/>
        </authorList>
    </citation>
    <scope>NUCLEOTIDE SEQUENCE [LARGE SCALE GENOMIC DNA]</scope>
    <source>
        <strain evidence="9 10">DSM 14012</strain>
    </source>
</reference>
<sequence>MLERASRITSGDDYRGVVRRGSRFVGEHTVTYVRMNPKGGQPRFGFIVAKTVGNAVTRNLVRRRLKAICHDSVVHAARGADVVIRALPSAATAPFASLHAEVDRAFAKRGVTAEAAEAHR</sequence>
<keyword evidence="5 7" id="KW-0378">Hydrolase</keyword>
<name>A0A3N2C8D8_9MICO</name>
<evidence type="ECO:0000256" key="4">
    <source>
        <dbReference type="ARBA" id="ARBA00022759"/>
    </source>
</evidence>
<evidence type="ECO:0000256" key="2">
    <source>
        <dbReference type="ARBA" id="ARBA00022694"/>
    </source>
</evidence>
<gene>
    <name evidence="7" type="primary">rnpA</name>
    <name evidence="9" type="ORF">EDD42_3837</name>
</gene>
<comment type="similarity">
    <text evidence="7">Belongs to the RnpA family.</text>
</comment>
<dbReference type="PROSITE" id="PS00648">
    <property type="entry name" value="RIBONUCLEASE_P"/>
    <property type="match status" value="1"/>
</dbReference>
<dbReference type="RefSeq" id="WP_085511499.1">
    <property type="nucleotide sequence ID" value="NZ_FXAP01000002.1"/>
</dbReference>
<dbReference type="PANTHER" id="PTHR33992:SF1">
    <property type="entry name" value="RIBONUCLEASE P PROTEIN COMPONENT"/>
    <property type="match status" value="1"/>
</dbReference>
<dbReference type="InterPro" id="IPR020539">
    <property type="entry name" value="RNase_P_CS"/>
</dbReference>
<dbReference type="GO" id="GO:0000049">
    <property type="term" value="F:tRNA binding"/>
    <property type="evidence" value="ECO:0007669"/>
    <property type="project" value="UniProtKB-UniRule"/>
</dbReference>
<dbReference type="Gene3D" id="3.30.230.10">
    <property type="match status" value="1"/>
</dbReference>
<keyword evidence="4 7" id="KW-0255">Endonuclease</keyword>
<evidence type="ECO:0000256" key="1">
    <source>
        <dbReference type="ARBA" id="ARBA00002663"/>
    </source>
</evidence>
<dbReference type="GO" id="GO:0001682">
    <property type="term" value="P:tRNA 5'-leader removal"/>
    <property type="evidence" value="ECO:0007669"/>
    <property type="project" value="UniProtKB-UniRule"/>
</dbReference>
<dbReference type="GO" id="GO:0030677">
    <property type="term" value="C:ribonuclease P complex"/>
    <property type="evidence" value="ECO:0007669"/>
    <property type="project" value="TreeGrafter"/>
</dbReference>
<dbReference type="Pfam" id="PF00825">
    <property type="entry name" value="Ribonuclease_P"/>
    <property type="match status" value="1"/>
</dbReference>
<dbReference type="InterPro" id="IPR020568">
    <property type="entry name" value="Ribosomal_Su5_D2-typ_SF"/>
</dbReference>
<protein>
    <recommendedName>
        <fullName evidence="7 8">Ribonuclease P protein component</fullName>
        <shortName evidence="7">RNase P protein</shortName>
        <shortName evidence="7">RNaseP protein</shortName>
        <ecNumber evidence="7 8">3.1.26.5</ecNumber>
    </recommendedName>
    <alternativeName>
        <fullName evidence="7">Protein C5</fullName>
    </alternativeName>
</protein>
<dbReference type="Proteomes" id="UP000266915">
    <property type="component" value="Unassembled WGS sequence"/>
</dbReference>
<keyword evidence="3 7" id="KW-0540">Nuclease</keyword>
<comment type="caution">
    <text evidence="9">The sequence shown here is derived from an EMBL/GenBank/DDBJ whole genome shotgun (WGS) entry which is preliminary data.</text>
</comment>
<dbReference type="EMBL" id="RKHL01000001">
    <property type="protein sequence ID" value="ROR83720.1"/>
    <property type="molecule type" value="Genomic_DNA"/>
</dbReference>
<evidence type="ECO:0000313" key="10">
    <source>
        <dbReference type="Proteomes" id="UP000266915"/>
    </source>
</evidence>
<evidence type="ECO:0000256" key="7">
    <source>
        <dbReference type="HAMAP-Rule" id="MF_00227"/>
    </source>
</evidence>
<comment type="subunit">
    <text evidence="7">Consists of a catalytic RNA component (M1 or rnpB) and a protein subunit.</text>
</comment>
<dbReference type="HAMAP" id="MF_00227">
    <property type="entry name" value="RNase_P"/>
    <property type="match status" value="1"/>
</dbReference>
<accession>A0A3N2C8D8</accession>
<dbReference type="NCBIfam" id="TIGR00188">
    <property type="entry name" value="rnpA"/>
    <property type="match status" value="1"/>
</dbReference>
<evidence type="ECO:0000256" key="8">
    <source>
        <dbReference type="NCBIfam" id="TIGR00188"/>
    </source>
</evidence>
<dbReference type="GO" id="GO:0004526">
    <property type="term" value="F:ribonuclease P activity"/>
    <property type="evidence" value="ECO:0007669"/>
    <property type="project" value="UniProtKB-UniRule"/>
</dbReference>
<comment type="catalytic activity">
    <reaction evidence="7">
        <text>Endonucleolytic cleavage of RNA, removing 5'-extranucleotides from tRNA precursor.</text>
        <dbReference type="EC" id="3.1.26.5"/>
    </reaction>
</comment>
<proteinExistence type="inferred from homology"/>
<dbReference type="EC" id="3.1.26.5" evidence="7 8"/>
<evidence type="ECO:0000256" key="6">
    <source>
        <dbReference type="ARBA" id="ARBA00022884"/>
    </source>
</evidence>
<dbReference type="AlphaFoldDB" id="A0A3N2C8D8"/>
<organism evidence="9 10">
    <name type="scientific">Plantibacter flavus</name>
    <dbReference type="NCBI Taxonomy" id="150123"/>
    <lineage>
        <taxon>Bacteria</taxon>
        <taxon>Bacillati</taxon>
        <taxon>Actinomycetota</taxon>
        <taxon>Actinomycetes</taxon>
        <taxon>Micrococcales</taxon>
        <taxon>Microbacteriaceae</taxon>
        <taxon>Plantibacter</taxon>
    </lineage>
</organism>
<dbReference type="SUPFAM" id="SSF54211">
    <property type="entry name" value="Ribosomal protein S5 domain 2-like"/>
    <property type="match status" value="1"/>
</dbReference>
<dbReference type="GO" id="GO:0042781">
    <property type="term" value="F:3'-tRNA processing endoribonuclease activity"/>
    <property type="evidence" value="ECO:0007669"/>
    <property type="project" value="TreeGrafter"/>
</dbReference>